<gene>
    <name evidence="1" type="ORF">Tpal_509</name>
</gene>
<dbReference type="Proteomes" id="UP000242754">
    <property type="component" value="Unassembled WGS sequence"/>
</dbReference>
<dbReference type="STRING" id="140314.SAMN04488076_103217"/>
<name>A0A143Y7P9_9LACT</name>
<organism evidence="1 2">
    <name type="scientific">Trichococcus palustris</name>
    <dbReference type="NCBI Taxonomy" id="140314"/>
    <lineage>
        <taxon>Bacteria</taxon>
        <taxon>Bacillati</taxon>
        <taxon>Bacillota</taxon>
        <taxon>Bacilli</taxon>
        <taxon>Lactobacillales</taxon>
        <taxon>Carnobacteriaceae</taxon>
        <taxon>Trichococcus</taxon>
    </lineage>
</organism>
<proteinExistence type="predicted"/>
<reference evidence="1 2" key="1">
    <citation type="submission" date="2016-02" db="EMBL/GenBank/DDBJ databases">
        <authorList>
            <person name="Wen L."/>
            <person name="He K."/>
            <person name="Yang H."/>
        </authorList>
    </citation>
    <scope>NUCLEOTIDE SEQUENCE [LARGE SCALE GENOMIC DNA]</scope>
    <source>
        <strain evidence="1">Trichococcus palustris</strain>
    </source>
</reference>
<protein>
    <submittedName>
        <fullName evidence="1">Uncharacterized protein</fullName>
    </submittedName>
</protein>
<dbReference type="OrthoDB" id="2877966at2"/>
<dbReference type="EMBL" id="FJNE01000001">
    <property type="protein sequence ID" value="CZQ83968.1"/>
    <property type="molecule type" value="Genomic_DNA"/>
</dbReference>
<sequence length="104" mass="12276">MTPAEFGMLTEKEKMFIRKEHENKLISDTTWTRNAVLNAEANLNRKKHKRFIELFPKKPTKVDKEYNENAVKIIEEMDRNNGQCWIEKILKAAGMKKAIAQRKE</sequence>
<keyword evidence="2" id="KW-1185">Reference proteome</keyword>
<evidence type="ECO:0000313" key="1">
    <source>
        <dbReference type="EMBL" id="CZQ83968.1"/>
    </source>
</evidence>
<evidence type="ECO:0000313" key="2">
    <source>
        <dbReference type="Proteomes" id="UP000242754"/>
    </source>
</evidence>
<accession>A0A143Y7P9</accession>
<dbReference type="AlphaFoldDB" id="A0A143Y7P9"/>